<dbReference type="NCBIfam" id="NF041496">
    <property type="entry name" value="MobQ"/>
    <property type="match status" value="1"/>
</dbReference>
<evidence type="ECO:0000313" key="5">
    <source>
        <dbReference type="Proteomes" id="UP000678276"/>
    </source>
</evidence>
<evidence type="ECO:0000256" key="1">
    <source>
        <dbReference type="ARBA" id="ARBA00010873"/>
    </source>
</evidence>
<evidence type="ECO:0000256" key="2">
    <source>
        <dbReference type="ARBA" id="ARBA00022971"/>
    </source>
</evidence>
<sequence>MASYHFAMQIIGRSAGRSAIAAAAYRSGQKLIDERTQTTHDYSHRRGVVHQEIMAPEGSAAWLKDRQRLWSHVEELEKRKDAQLAREINIALPSELEADDRLALLRDFVQSQFVARGMVADIAIHEPVEDRFDDPRNHHAHIMLTLRGATPSGLYKVKTREWNSDSMLSEWREAWANHQNRWLEYRGWDARVDHRSLKAQRAAAQERGDRVQAAILHRVPEIHVGPKARAAIQNERTLTSKDRLVRSRANRPRVRQYPQHDNGTRVHHLIRRLEKNLDRFDRTLTRWRQRVVRLQTRHRFLSREEFEAQQERERWERQRSWLRQREREEAIAAAIRRVSHARAQKKKAEALVAGIENVLRGLVGIKDRQVKRRGTIRDRKWSHAPVQTR</sequence>
<dbReference type="EMBL" id="JAGJCF010000029">
    <property type="protein sequence ID" value="MBP0618250.1"/>
    <property type="molecule type" value="Genomic_DNA"/>
</dbReference>
<dbReference type="Proteomes" id="UP000678276">
    <property type="component" value="Unassembled WGS sequence"/>
</dbReference>
<keyword evidence="2" id="KW-0184">Conjugation</keyword>
<dbReference type="RefSeq" id="WP_209597813.1">
    <property type="nucleotide sequence ID" value="NZ_JAGJCF010000029.1"/>
</dbReference>
<protein>
    <submittedName>
        <fullName evidence="4">MobA/MobL family protein</fullName>
    </submittedName>
</protein>
<reference evidence="4 5" key="1">
    <citation type="submission" date="2021-04" db="EMBL/GenBank/DDBJ databases">
        <title>Whole genome sequence of Jiella sp. KSK16Y-1.</title>
        <authorList>
            <person name="Tuo L."/>
        </authorList>
    </citation>
    <scope>NUCLEOTIDE SEQUENCE [LARGE SCALE GENOMIC DNA]</scope>
    <source>
        <strain evidence="4 5">KSK16Y-1</strain>
    </source>
</reference>
<dbReference type="Pfam" id="PF03389">
    <property type="entry name" value="MobA_MobL"/>
    <property type="match status" value="1"/>
</dbReference>
<accession>A0ABS4BNJ3</accession>
<evidence type="ECO:0000313" key="4">
    <source>
        <dbReference type="EMBL" id="MBP0618250.1"/>
    </source>
</evidence>
<keyword evidence="5" id="KW-1185">Reference proteome</keyword>
<comment type="caution">
    <text evidence="4">The sequence shown here is derived from an EMBL/GenBank/DDBJ whole genome shotgun (WGS) entry which is preliminary data.</text>
</comment>
<evidence type="ECO:0000259" key="3">
    <source>
        <dbReference type="Pfam" id="PF03389"/>
    </source>
</evidence>
<proteinExistence type="inferred from homology"/>
<gene>
    <name evidence="4" type="ORF">J6595_21935</name>
</gene>
<organism evidence="4 5">
    <name type="scientific">Jiella mangrovi</name>
    <dbReference type="NCBI Taxonomy" id="2821407"/>
    <lineage>
        <taxon>Bacteria</taxon>
        <taxon>Pseudomonadati</taxon>
        <taxon>Pseudomonadota</taxon>
        <taxon>Alphaproteobacteria</taxon>
        <taxon>Hyphomicrobiales</taxon>
        <taxon>Aurantimonadaceae</taxon>
        <taxon>Jiella</taxon>
    </lineage>
</organism>
<feature type="non-terminal residue" evidence="4">
    <location>
        <position position="389"/>
    </location>
</feature>
<name>A0ABS4BNJ3_9HYPH</name>
<dbReference type="Gene3D" id="3.30.930.30">
    <property type="match status" value="1"/>
</dbReference>
<dbReference type="InterPro" id="IPR005053">
    <property type="entry name" value="MobA_MobL"/>
</dbReference>
<feature type="domain" description="MobA/MobL protein" evidence="3">
    <location>
        <begin position="17"/>
        <end position="203"/>
    </location>
</feature>
<comment type="similarity">
    <text evidence="1">Belongs to the MobA/MobL family.</text>
</comment>